<evidence type="ECO:0000313" key="2">
    <source>
        <dbReference type="WBParaSite" id="Pan_g8295.t1"/>
    </source>
</evidence>
<dbReference type="WBParaSite" id="Pan_g8295.t1">
    <property type="protein sequence ID" value="Pan_g8295.t1"/>
    <property type="gene ID" value="Pan_g8295"/>
</dbReference>
<dbReference type="AlphaFoldDB" id="A0A7E4W8F1"/>
<name>A0A7E4W8F1_PANRE</name>
<proteinExistence type="predicted"/>
<dbReference type="CDD" id="cd14733">
    <property type="entry name" value="BACK"/>
    <property type="match status" value="1"/>
</dbReference>
<accession>A0A7E4W8F1</accession>
<keyword evidence="1" id="KW-1185">Reference proteome</keyword>
<sequence length="403" mass="47529">MMMNILSFAGKYFITDLFDKLENVLFKNLTIYNFDVMLRCVEDIANQEYFIKFANFFKLNEDEIIKTEEFAALPRPLVIKLCKAAYQFKTELDVFFYMLETGIDIDLKQMPITTLPDFFKVISYATQHGNHEVYHAAILKFSPVFETRYKDYYLKKLEIPGFNFETVEAVLNTFYDWPGDEISVELAFDVLRLCEKYDIMHVFDSFEEVMERNLSPDNFFEVLQFAHDCTRRTLFAKSAAFYKINEDAIKNTEAFLALPGPLIVMLLKSAYNLETELDVFFYARDNGIHLDMEHIEVKTALDFFRSVPYAWHHHEENLKLKCAIFWRENKDILGRNPQYQQYPNSFEHELDVLGLGNDDFINDDIDDAVDVYGIYDMNFDDIDDVEDVDNDDDDDDDDDFFHL</sequence>
<evidence type="ECO:0000313" key="1">
    <source>
        <dbReference type="Proteomes" id="UP000492821"/>
    </source>
</evidence>
<dbReference type="InterPro" id="IPR011333">
    <property type="entry name" value="SKP1/BTB/POZ_sf"/>
</dbReference>
<protein>
    <submittedName>
        <fullName evidence="2">BTB domain-containing protein</fullName>
    </submittedName>
</protein>
<dbReference type="SUPFAM" id="SSF54695">
    <property type="entry name" value="POZ domain"/>
    <property type="match status" value="1"/>
</dbReference>
<organism evidence="1 2">
    <name type="scientific">Panagrellus redivivus</name>
    <name type="common">Microworm</name>
    <dbReference type="NCBI Taxonomy" id="6233"/>
    <lineage>
        <taxon>Eukaryota</taxon>
        <taxon>Metazoa</taxon>
        <taxon>Ecdysozoa</taxon>
        <taxon>Nematoda</taxon>
        <taxon>Chromadorea</taxon>
        <taxon>Rhabditida</taxon>
        <taxon>Tylenchina</taxon>
        <taxon>Panagrolaimomorpha</taxon>
        <taxon>Panagrolaimoidea</taxon>
        <taxon>Panagrolaimidae</taxon>
        <taxon>Panagrellus</taxon>
    </lineage>
</organism>
<dbReference type="Proteomes" id="UP000492821">
    <property type="component" value="Unassembled WGS sequence"/>
</dbReference>
<dbReference type="Gene3D" id="3.30.710.10">
    <property type="entry name" value="Potassium Channel Kv1.1, Chain A"/>
    <property type="match status" value="1"/>
</dbReference>
<reference evidence="1" key="1">
    <citation type="journal article" date="2013" name="Genetics">
        <title>The draft genome and transcriptome of Panagrellus redivivus are shaped by the harsh demands of a free-living lifestyle.</title>
        <authorList>
            <person name="Srinivasan J."/>
            <person name="Dillman A.R."/>
            <person name="Macchietto M.G."/>
            <person name="Heikkinen L."/>
            <person name="Lakso M."/>
            <person name="Fracchia K.M."/>
            <person name="Antoshechkin I."/>
            <person name="Mortazavi A."/>
            <person name="Wong G."/>
            <person name="Sternberg P.W."/>
        </authorList>
    </citation>
    <scope>NUCLEOTIDE SEQUENCE [LARGE SCALE GENOMIC DNA]</scope>
    <source>
        <strain evidence="1">MT8872</strain>
    </source>
</reference>
<reference evidence="2" key="2">
    <citation type="submission" date="2020-10" db="UniProtKB">
        <authorList>
            <consortium name="WormBaseParasite"/>
        </authorList>
    </citation>
    <scope>IDENTIFICATION</scope>
</reference>